<reference evidence="3" key="1">
    <citation type="submission" date="2021-02" db="EMBL/GenBank/DDBJ databases">
        <authorList>
            <person name="Nowell W R."/>
        </authorList>
    </citation>
    <scope>NUCLEOTIDE SEQUENCE</scope>
</reference>
<organism evidence="3 4">
    <name type="scientific">Adineta steineri</name>
    <dbReference type="NCBI Taxonomy" id="433720"/>
    <lineage>
        <taxon>Eukaryota</taxon>
        <taxon>Metazoa</taxon>
        <taxon>Spiralia</taxon>
        <taxon>Gnathifera</taxon>
        <taxon>Rotifera</taxon>
        <taxon>Eurotatoria</taxon>
        <taxon>Bdelloidea</taxon>
        <taxon>Adinetida</taxon>
        <taxon>Adinetidae</taxon>
        <taxon>Adineta</taxon>
    </lineage>
</organism>
<evidence type="ECO:0000256" key="2">
    <source>
        <dbReference type="SAM" id="MobiDB-lite"/>
    </source>
</evidence>
<evidence type="ECO:0000313" key="4">
    <source>
        <dbReference type="Proteomes" id="UP000663844"/>
    </source>
</evidence>
<evidence type="ECO:0008006" key="5">
    <source>
        <dbReference type="Google" id="ProtNLM"/>
    </source>
</evidence>
<keyword evidence="1" id="KW-0175">Coiled coil</keyword>
<accession>A0A818N7H5</accession>
<dbReference type="AlphaFoldDB" id="A0A818N7H5"/>
<gene>
    <name evidence="3" type="ORF">OXD698_LOCUS6467</name>
</gene>
<evidence type="ECO:0000313" key="3">
    <source>
        <dbReference type="EMBL" id="CAF3602001.1"/>
    </source>
</evidence>
<dbReference type="EMBL" id="CAJOAZ010000281">
    <property type="protein sequence ID" value="CAF3602001.1"/>
    <property type="molecule type" value="Genomic_DNA"/>
</dbReference>
<dbReference type="SUPFAM" id="SSF50156">
    <property type="entry name" value="PDZ domain-like"/>
    <property type="match status" value="1"/>
</dbReference>
<proteinExistence type="predicted"/>
<evidence type="ECO:0000256" key="1">
    <source>
        <dbReference type="SAM" id="Coils"/>
    </source>
</evidence>
<dbReference type="InterPro" id="IPR036034">
    <property type="entry name" value="PDZ_sf"/>
</dbReference>
<feature type="region of interest" description="Disordered" evidence="2">
    <location>
        <begin position="117"/>
        <end position="137"/>
    </location>
</feature>
<feature type="compositionally biased region" description="Polar residues" evidence="2">
    <location>
        <begin position="295"/>
        <end position="318"/>
    </location>
</feature>
<feature type="compositionally biased region" description="Low complexity" evidence="2">
    <location>
        <begin position="319"/>
        <end position="329"/>
    </location>
</feature>
<feature type="compositionally biased region" description="Low complexity" evidence="2">
    <location>
        <begin position="162"/>
        <end position="186"/>
    </location>
</feature>
<feature type="coiled-coil region" evidence="1">
    <location>
        <begin position="85"/>
        <end position="112"/>
    </location>
</feature>
<feature type="compositionally biased region" description="Polar residues" evidence="2">
    <location>
        <begin position="126"/>
        <end position="137"/>
    </location>
</feature>
<feature type="region of interest" description="Disordered" evidence="2">
    <location>
        <begin position="151"/>
        <end position="213"/>
    </location>
</feature>
<feature type="region of interest" description="Disordered" evidence="2">
    <location>
        <begin position="295"/>
        <end position="333"/>
    </location>
</feature>
<comment type="caution">
    <text evidence="3">The sequence shown here is derived from an EMBL/GenBank/DDBJ whole genome shotgun (WGS) entry which is preliminary data.</text>
</comment>
<name>A0A818N7H5_9BILA</name>
<protein>
    <recommendedName>
        <fullName evidence="5">PDZ domain-containing protein</fullName>
    </recommendedName>
</protein>
<dbReference type="Gene3D" id="2.30.42.10">
    <property type="match status" value="1"/>
</dbReference>
<dbReference type="Proteomes" id="UP000663844">
    <property type="component" value="Unassembled WGS sequence"/>
</dbReference>
<feature type="compositionally biased region" description="Polar residues" evidence="2">
    <location>
        <begin position="187"/>
        <end position="213"/>
    </location>
</feature>
<sequence length="541" mass="61931">MNENDEYSHVQRRLCAVIAKSEWTSSRMRMQKSGEELRERRAKSHRTANQFLQELLEKRTDSDLIDDNGAVDRYRKFVRYKSSFNDDTTSTLDEFHRRLRDLNNNNQQNQITKLNNQNFNPIFPKQHQSFQSDLQSTIQDRNDEEDIVRQVHNDDRPKQSRTLPSVSTIPTTSTPNDTTNELTTSTFQVDESQELSDVQSPNTSFIDSQTNPAESSIHQHHSSLFEKLETLNSSSASSTQLLTQTLYAPKARRADGSEIILSSSSSSSISQSPLPGVSSNISLYNHSYLPRSLTSRTKLNTSSTSKRQLPSLPTIQSTEQQQQQQEQQQVSHEQFNPDQLYDLLDNLDNKSNQYSMNDFTKKLEQLSLSTVIHNSEDQLNNNNNNSSLIENISINNDNEENILPNLFNHSLLSSQEKHFYTTLKFNMDTINDIFLYTMTLSTVQLSASILLPYSILMGRRPLIKSSNETCFKEIHTKQQKNTCQVTAIESSLNTKQLQQNDILLQINDQSVWGLSTDKINDILKRSNNCSLTIARLCQPFI</sequence>